<accession>A0ACC2W730</accession>
<proteinExistence type="predicted"/>
<dbReference type="EMBL" id="JASBWS010000042">
    <property type="protein sequence ID" value="KAJ9106676.1"/>
    <property type="molecule type" value="Genomic_DNA"/>
</dbReference>
<gene>
    <name evidence="1" type="ORF">QFC20_004007</name>
</gene>
<comment type="caution">
    <text evidence="1">The sequence shown here is derived from an EMBL/GenBank/DDBJ whole genome shotgun (WGS) entry which is preliminary data.</text>
</comment>
<name>A0ACC2W730_9TREE</name>
<protein>
    <submittedName>
        <fullName evidence="1">Uncharacterized protein</fullName>
    </submittedName>
</protein>
<organism evidence="1 2">
    <name type="scientific">Naganishia adeliensis</name>
    <dbReference type="NCBI Taxonomy" id="92952"/>
    <lineage>
        <taxon>Eukaryota</taxon>
        <taxon>Fungi</taxon>
        <taxon>Dikarya</taxon>
        <taxon>Basidiomycota</taxon>
        <taxon>Agaricomycotina</taxon>
        <taxon>Tremellomycetes</taxon>
        <taxon>Filobasidiales</taxon>
        <taxon>Filobasidiaceae</taxon>
        <taxon>Naganishia</taxon>
    </lineage>
</organism>
<keyword evidence="2" id="KW-1185">Reference proteome</keyword>
<evidence type="ECO:0000313" key="2">
    <source>
        <dbReference type="Proteomes" id="UP001230649"/>
    </source>
</evidence>
<reference evidence="1" key="1">
    <citation type="submission" date="2023-04" db="EMBL/GenBank/DDBJ databases">
        <title>Draft Genome sequencing of Naganishia species isolated from polar environments using Oxford Nanopore Technology.</title>
        <authorList>
            <person name="Leo P."/>
            <person name="Venkateswaran K."/>
        </authorList>
    </citation>
    <scope>NUCLEOTIDE SEQUENCE</scope>
    <source>
        <strain evidence="1">MNA-CCFEE 5262</strain>
    </source>
</reference>
<dbReference type="Proteomes" id="UP001230649">
    <property type="component" value="Unassembled WGS sequence"/>
</dbReference>
<sequence>MAESSLNEAERPKSRGEKKAEKRAAVEKEMVGLGDLSRMWGTKNWTALSKEKLPVLKAFAVDAKLNVTGCTKKDDFVRVIAAAMEITKPGAPAASSSATVPATSGSAHSVVVTETPTGAPAPAAPASVEYDGNPGIDSQVVASLQPDAQRSSKDWESGTADDALLAELLEDIRVDAGELLNSYEAEDGEEEELLLEVDEDKEQGTPWLSANADEALIVRLREAVSRPGAISTDRHCAKMIERFTTLALSTGLVRDSFVDEQFITEFLKHNAQRERMTPQGVPISGTRVGSAQLRKLFFGALRYRIQQAATIAEFSAQKDQRPAASRQLTKYLKALMHQAVVNLRMGETEGEDAQDVQAGTILDRLTSEEEERLGSGFLAHSNRA</sequence>
<evidence type="ECO:0000313" key="1">
    <source>
        <dbReference type="EMBL" id="KAJ9106676.1"/>
    </source>
</evidence>